<feature type="region of interest" description="Disordered" evidence="5">
    <location>
        <begin position="872"/>
        <end position="891"/>
    </location>
</feature>
<dbReference type="GO" id="GO:0016604">
    <property type="term" value="C:nuclear body"/>
    <property type="evidence" value="ECO:0007669"/>
    <property type="project" value="TreeGrafter"/>
</dbReference>
<evidence type="ECO:0000256" key="2">
    <source>
        <dbReference type="ARBA" id="ARBA00022801"/>
    </source>
</evidence>
<dbReference type="GO" id="GO:0004386">
    <property type="term" value="F:helicase activity"/>
    <property type="evidence" value="ECO:0007669"/>
    <property type="project" value="UniProtKB-KW"/>
</dbReference>
<dbReference type="GO" id="GO:0005694">
    <property type="term" value="C:chromosome"/>
    <property type="evidence" value="ECO:0007669"/>
    <property type="project" value="UniProtKB-ARBA"/>
</dbReference>
<evidence type="ECO:0000259" key="7">
    <source>
        <dbReference type="Pfam" id="PF13087"/>
    </source>
</evidence>
<dbReference type="AlphaFoldDB" id="A0A7R9JYH9"/>
<keyword evidence="3" id="KW-0347">Helicase</keyword>
<evidence type="ECO:0000256" key="5">
    <source>
        <dbReference type="SAM" id="MobiDB-lite"/>
    </source>
</evidence>
<dbReference type="FunFam" id="3.40.50.300:FF:000326">
    <property type="entry name" value="P-loop containing nucleoside triphosphate hydrolase"/>
    <property type="match status" value="1"/>
</dbReference>
<dbReference type="Gene3D" id="3.40.50.300">
    <property type="entry name" value="P-loop containing nucleotide triphosphate hydrolases"/>
    <property type="match status" value="2"/>
</dbReference>
<dbReference type="PANTHER" id="PTHR10887:SF495">
    <property type="entry name" value="HELICASE SENATAXIN ISOFORM X1-RELATED"/>
    <property type="match status" value="1"/>
</dbReference>
<evidence type="ECO:0000256" key="1">
    <source>
        <dbReference type="ARBA" id="ARBA00022741"/>
    </source>
</evidence>
<name>A0A7R9JYH9_TIMGE</name>
<accession>A0A7R9JYH9</accession>
<feature type="domain" description="DNA2/NAM7 helicase helicase" evidence="6">
    <location>
        <begin position="103"/>
        <end position="157"/>
    </location>
</feature>
<dbReference type="Pfam" id="PF13087">
    <property type="entry name" value="AAA_12"/>
    <property type="match status" value="1"/>
</dbReference>
<evidence type="ECO:0000256" key="4">
    <source>
        <dbReference type="ARBA" id="ARBA00022840"/>
    </source>
</evidence>
<dbReference type="InterPro" id="IPR045055">
    <property type="entry name" value="DNA2/NAM7-like"/>
</dbReference>
<dbReference type="Pfam" id="PF13086">
    <property type="entry name" value="AAA_11"/>
    <property type="match status" value="1"/>
</dbReference>
<gene>
    <name evidence="8" type="ORF">TGEB3V08_LOCUS5640</name>
</gene>
<proteinExistence type="predicted"/>
<organism evidence="8">
    <name type="scientific">Timema genevievae</name>
    <name type="common">Walking stick</name>
    <dbReference type="NCBI Taxonomy" id="629358"/>
    <lineage>
        <taxon>Eukaryota</taxon>
        <taxon>Metazoa</taxon>
        <taxon>Ecdysozoa</taxon>
        <taxon>Arthropoda</taxon>
        <taxon>Hexapoda</taxon>
        <taxon>Insecta</taxon>
        <taxon>Pterygota</taxon>
        <taxon>Neoptera</taxon>
        <taxon>Polyneoptera</taxon>
        <taxon>Phasmatodea</taxon>
        <taxon>Timematodea</taxon>
        <taxon>Timematoidea</taxon>
        <taxon>Timematidae</taxon>
        <taxon>Timema</taxon>
    </lineage>
</organism>
<dbReference type="GO" id="GO:0006369">
    <property type="term" value="P:termination of RNA polymerase II transcription"/>
    <property type="evidence" value="ECO:0007669"/>
    <property type="project" value="TreeGrafter"/>
</dbReference>
<feature type="compositionally biased region" description="Polar residues" evidence="5">
    <location>
        <begin position="877"/>
        <end position="891"/>
    </location>
</feature>
<dbReference type="CDD" id="cd18808">
    <property type="entry name" value="SF1_C_Upf1"/>
    <property type="match status" value="1"/>
</dbReference>
<feature type="domain" description="DNA2/NAM7 helicase-like C-terminal" evidence="7">
    <location>
        <begin position="165"/>
        <end position="345"/>
    </location>
</feature>
<dbReference type="GO" id="GO:0005524">
    <property type="term" value="F:ATP binding"/>
    <property type="evidence" value="ECO:0007669"/>
    <property type="project" value="UniProtKB-KW"/>
</dbReference>
<feature type="compositionally biased region" description="Polar residues" evidence="5">
    <location>
        <begin position="639"/>
        <end position="663"/>
    </location>
</feature>
<dbReference type="InterPro" id="IPR041677">
    <property type="entry name" value="DNA2/NAM7_AAA_11"/>
</dbReference>
<keyword evidence="1" id="KW-0547">Nucleotide-binding</keyword>
<dbReference type="InterPro" id="IPR027417">
    <property type="entry name" value="P-loop_NTPase"/>
</dbReference>
<sequence length="891" mass="99273">MEGVLLMCGFVADTASQIPLCHAVFLLACSVLQHSHDCMIRTEIKGWRQKRHVKILKGRPWEGAVTCTHACALTSVVCTLAVCCVYISRLHVSIASTSDFSRGSTSINTPRPSFTCCIVDESSKCCEPDILVPLLHDVKNLVLVGDTNQLQATVHSKIAKDLGYAISMFDRLNSSLSLLPSNPVMFLNEQFRMHPEICCWPNYYFLGRLTCAPFLHHQRITPLKPYLVLSLEYRQGLSRGHSNDGEADFVVEVASIALNTVSQHKLSVGIITPYNQQKETIQNKLREKYPGLGITCDTIDSVQGQERDVVIMSCVRTEGVGFLNDMSRLNVALTRARSALYICGNFTALKDVTAWERLLEDAVRRQTLKTMNLHKGGAPKFVWRESGKPFRKNNPQCNQLEPNLNLPVFCSSALDHAATEAGSKYSRVTSIIYSKLQLASLYSLQQFVDLKQCLFRNDPDTMTSHPQLPGGTVGAFVTLFTELRENKKSSIPPNGRLNSWHRVVVIPELRGVNALYVRVQHSRIEEPATLTEGSWPRRGGFPSCPVMTEINGGHGSWIRASEVLFRGEMQEQTYWTIMMSGDSPSPLSNVIFELKDSSVGLPTVNVKCMIDKGVQCSPPPKRNVSTSFVQPSLAHLQPEASTSSSEQSTVLHQPSSEASCSSAQNYIEQPTSLPSGSTLGQLSSVASCSTQPLIDLNYGHEDGTNSRPPSLPVDKRQIDMENSIDHIDEKDGLTVLATMSEPILDKKLCNSHAVENESKRPMDNYPEEEEDCAMRCLYYTVQCCECRGGSDNIGYEWAEVKQSCMKRVWKNVWPEVSDSYNFDPDHELSNSRHDIVDIVPWLQTSSPHCLCHLKLDSHLPRLIWKLAPDMDPPRPSTLRSSTTKLIPRSVT</sequence>
<feature type="region of interest" description="Disordered" evidence="5">
    <location>
        <begin position="635"/>
        <end position="663"/>
    </location>
</feature>
<keyword evidence="4" id="KW-0067">ATP-binding</keyword>
<evidence type="ECO:0000259" key="6">
    <source>
        <dbReference type="Pfam" id="PF13086"/>
    </source>
</evidence>
<dbReference type="InterPro" id="IPR041679">
    <property type="entry name" value="DNA2/NAM7-like_C"/>
</dbReference>
<evidence type="ECO:0000256" key="3">
    <source>
        <dbReference type="ARBA" id="ARBA00022806"/>
    </source>
</evidence>
<dbReference type="InterPro" id="IPR047187">
    <property type="entry name" value="SF1_C_Upf1"/>
</dbReference>
<dbReference type="GO" id="GO:0001147">
    <property type="term" value="F:transcription termination site sequence-specific DNA binding"/>
    <property type="evidence" value="ECO:0007669"/>
    <property type="project" value="TreeGrafter"/>
</dbReference>
<dbReference type="SUPFAM" id="SSF52540">
    <property type="entry name" value="P-loop containing nucleoside triphosphate hydrolases"/>
    <property type="match status" value="1"/>
</dbReference>
<dbReference type="EMBL" id="OE841143">
    <property type="protein sequence ID" value="CAD7594365.1"/>
    <property type="molecule type" value="Genomic_DNA"/>
</dbReference>
<keyword evidence="2" id="KW-0378">Hydrolase</keyword>
<reference evidence="8" key="1">
    <citation type="submission" date="2020-11" db="EMBL/GenBank/DDBJ databases">
        <authorList>
            <person name="Tran Van P."/>
        </authorList>
    </citation>
    <scope>NUCLEOTIDE SEQUENCE</scope>
</reference>
<protein>
    <submittedName>
        <fullName evidence="8">Uncharacterized protein</fullName>
    </submittedName>
</protein>
<dbReference type="PANTHER" id="PTHR10887">
    <property type="entry name" value="DNA2/NAM7 HELICASE FAMILY"/>
    <property type="match status" value="1"/>
</dbReference>
<evidence type="ECO:0000313" key="8">
    <source>
        <dbReference type="EMBL" id="CAD7594365.1"/>
    </source>
</evidence>
<dbReference type="GO" id="GO:0016787">
    <property type="term" value="F:hydrolase activity"/>
    <property type="evidence" value="ECO:0007669"/>
    <property type="project" value="UniProtKB-KW"/>
</dbReference>